<feature type="compositionally biased region" description="Low complexity" evidence="1">
    <location>
        <begin position="35"/>
        <end position="62"/>
    </location>
</feature>
<proteinExistence type="predicted"/>
<dbReference type="EMBL" id="MU853786">
    <property type="protein sequence ID" value="KAK3941199.1"/>
    <property type="molecule type" value="Genomic_DNA"/>
</dbReference>
<feature type="compositionally biased region" description="Low complexity" evidence="1">
    <location>
        <begin position="130"/>
        <end position="143"/>
    </location>
</feature>
<evidence type="ECO:0000313" key="2">
    <source>
        <dbReference type="EMBL" id="KAK3941199.1"/>
    </source>
</evidence>
<keyword evidence="3" id="KW-1185">Reference proteome</keyword>
<protein>
    <submittedName>
        <fullName evidence="2">Uncharacterized protein</fullName>
    </submittedName>
</protein>
<feature type="compositionally biased region" description="Low complexity" evidence="1">
    <location>
        <begin position="161"/>
        <end position="177"/>
    </location>
</feature>
<feature type="compositionally biased region" description="Basic and acidic residues" evidence="1">
    <location>
        <begin position="1"/>
        <end position="23"/>
    </location>
</feature>
<feature type="compositionally biased region" description="Gly residues" evidence="1">
    <location>
        <begin position="442"/>
        <end position="461"/>
    </location>
</feature>
<feature type="region of interest" description="Disordered" evidence="1">
    <location>
        <begin position="130"/>
        <end position="177"/>
    </location>
</feature>
<comment type="caution">
    <text evidence="2">The sequence shown here is derived from an EMBL/GenBank/DDBJ whole genome shotgun (WGS) entry which is preliminary data.</text>
</comment>
<evidence type="ECO:0000256" key="1">
    <source>
        <dbReference type="SAM" id="MobiDB-lite"/>
    </source>
</evidence>
<feature type="region of interest" description="Disordered" evidence="1">
    <location>
        <begin position="439"/>
        <end position="470"/>
    </location>
</feature>
<evidence type="ECO:0000313" key="3">
    <source>
        <dbReference type="Proteomes" id="UP001303473"/>
    </source>
</evidence>
<organism evidence="2 3">
    <name type="scientific">Diplogelasinospora grovesii</name>
    <dbReference type="NCBI Taxonomy" id="303347"/>
    <lineage>
        <taxon>Eukaryota</taxon>
        <taxon>Fungi</taxon>
        <taxon>Dikarya</taxon>
        <taxon>Ascomycota</taxon>
        <taxon>Pezizomycotina</taxon>
        <taxon>Sordariomycetes</taxon>
        <taxon>Sordariomycetidae</taxon>
        <taxon>Sordariales</taxon>
        <taxon>Diplogelasinosporaceae</taxon>
        <taxon>Diplogelasinospora</taxon>
    </lineage>
</organism>
<reference evidence="3" key="1">
    <citation type="journal article" date="2023" name="Mol. Phylogenet. Evol.">
        <title>Genome-scale phylogeny and comparative genomics of the fungal order Sordariales.</title>
        <authorList>
            <person name="Hensen N."/>
            <person name="Bonometti L."/>
            <person name="Westerberg I."/>
            <person name="Brannstrom I.O."/>
            <person name="Guillou S."/>
            <person name="Cros-Aarteil S."/>
            <person name="Calhoun S."/>
            <person name="Haridas S."/>
            <person name="Kuo A."/>
            <person name="Mondo S."/>
            <person name="Pangilinan J."/>
            <person name="Riley R."/>
            <person name="LaButti K."/>
            <person name="Andreopoulos B."/>
            <person name="Lipzen A."/>
            <person name="Chen C."/>
            <person name="Yan M."/>
            <person name="Daum C."/>
            <person name="Ng V."/>
            <person name="Clum A."/>
            <person name="Steindorff A."/>
            <person name="Ohm R.A."/>
            <person name="Martin F."/>
            <person name="Silar P."/>
            <person name="Natvig D.O."/>
            <person name="Lalanne C."/>
            <person name="Gautier V."/>
            <person name="Ament-Velasquez S.L."/>
            <person name="Kruys A."/>
            <person name="Hutchinson M.I."/>
            <person name="Powell A.J."/>
            <person name="Barry K."/>
            <person name="Miller A.N."/>
            <person name="Grigoriev I.V."/>
            <person name="Debuchy R."/>
            <person name="Gladieux P."/>
            <person name="Hiltunen Thoren M."/>
            <person name="Johannesson H."/>
        </authorList>
    </citation>
    <scope>NUCLEOTIDE SEQUENCE [LARGE SCALE GENOMIC DNA]</scope>
    <source>
        <strain evidence="3">CBS 340.73</strain>
    </source>
</reference>
<name>A0AAN6N8M7_9PEZI</name>
<accession>A0AAN6N8M7</accession>
<feature type="region of interest" description="Disordered" evidence="1">
    <location>
        <begin position="1"/>
        <end position="62"/>
    </location>
</feature>
<dbReference type="AlphaFoldDB" id="A0AAN6N8M7"/>
<sequence>MAHESGRRGQEQERLGIHHHDDAPAASGPHLQIQVSGATAAVTTVTGPGPGSGPVEQQQLSPLEQQPQPLQPIDIPTLLSLSEGAVWSLRKSELRRCFLALQAHARANANANANPAAAAAHSQLSLLRRSTSLGSPGGEQSSPSPSPFTASDAVRPPPLSTTPSFSSTASQPPQLSISSSTRSRLLLLPPELRRLILLHLIRPSQSSSSTLNIRGPHPRQLQAPLSLTYSFEPSVLRVCRQLYVEAAAIFYGSSGQLVHVHIDYNVWAHRKSRSELTIGSVVRDAIRHLHVHVFLGNEKRTNRPDRTDAAARLEVVRKGVRKLGKWIAGLSNLATAASPSGLNDGRETAGKEEDGGWWRLQTLRISWQEPPQTYTWEQKKGVLDEFRAMRPKQVEVGEINWGLNYPGKKFRFVEDYLKELVVYPNPQEGRVNVNVAVITEPEGGGGTGGGGTPGQGQGQGQGSAEESSPI</sequence>
<dbReference type="Proteomes" id="UP001303473">
    <property type="component" value="Unassembled WGS sequence"/>
</dbReference>
<gene>
    <name evidence="2" type="ORF">QBC46DRAFT_383507</name>
</gene>